<dbReference type="RefSeq" id="WP_143173926.1">
    <property type="nucleotide sequence ID" value="NZ_FQVN01000001.1"/>
</dbReference>
<dbReference type="AlphaFoldDB" id="A0A1M4VNJ7"/>
<evidence type="ECO:0000256" key="1">
    <source>
        <dbReference type="SAM" id="Phobius"/>
    </source>
</evidence>
<dbReference type="EMBL" id="FQVN01000001">
    <property type="protein sequence ID" value="SHE70455.1"/>
    <property type="molecule type" value="Genomic_DNA"/>
</dbReference>
<feature type="transmembrane region" description="Helical" evidence="1">
    <location>
        <begin position="78"/>
        <end position="97"/>
    </location>
</feature>
<keyword evidence="1" id="KW-1133">Transmembrane helix</keyword>
<keyword evidence="3" id="KW-1185">Reference proteome</keyword>
<reference evidence="2 3" key="1">
    <citation type="submission" date="2016-11" db="EMBL/GenBank/DDBJ databases">
        <authorList>
            <person name="Jaros S."/>
            <person name="Januszkiewicz K."/>
            <person name="Wedrychowicz H."/>
        </authorList>
    </citation>
    <scope>NUCLEOTIDE SEQUENCE [LARGE SCALE GENOMIC DNA]</scope>
    <source>
        <strain evidence="2 3">DSM 44523</strain>
    </source>
</reference>
<organism evidence="2 3">
    <name type="scientific">Streptoalloteichus hindustanus</name>
    <dbReference type="NCBI Taxonomy" id="2017"/>
    <lineage>
        <taxon>Bacteria</taxon>
        <taxon>Bacillati</taxon>
        <taxon>Actinomycetota</taxon>
        <taxon>Actinomycetes</taxon>
        <taxon>Pseudonocardiales</taxon>
        <taxon>Pseudonocardiaceae</taxon>
        <taxon>Streptoalloteichus</taxon>
    </lineage>
</organism>
<evidence type="ECO:0000313" key="2">
    <source>
        <dbReference type="EMBL" id="SHE70455.1"/>
    </source>
</evidence>
<keyword evidence="1" id="KW-0472">Membrane</keyword>
<sequence length="127" mass="12843">MRVRAQLLTAAVAALTGVGLVLSPVGDDTRLLELAPGHGPSAGDLLGLALVVVGVVWLEALVLRYLPAVRRRLGDRPLFAIALLGGFGFGIAVVSAVQGGPWWTTGLLLASLSSVVLGGVLASVTPG</sequence>
<protein>
    <submittedName>
        <fullName evidence="2">Uncharacterized protein</fullName>
    </submittedName>
</protein>
<gene>
    <name evidence="2" type="ORF">SAMN05444320_101830</name>
</gene>
<keyword evidence="1" id="KW-0812">Transmembrane</keyword>
<feature type="transmembrane region" description="Helical" evidence="1">
    <location>
        <begin position="45"/>
        <end position="66"/>
    </location>
</feature>
<evidence type="ECO:0000313" key="3">
    <source>
        <dbReference type="Proteomes" id="UP000184501"/>
    </source>
</evidence>
<proteinExistence type="predicted"/>
<feature type="transmembrane region" description="Helical" evidence="1">
    <location>
        <begin position="7"/>
        <end position="25"/>
    </location>
</feature>
<dbReference type="Proteomes" id="UP000184501">
    <property type="component" value="Unassembled WGS sequence"/>
</dbReference>
<feature type="transmembrane region" description="Helical" evidence="1">
    <location>
        <begin position="103"/>
        <end position="124"/>
    </location>
</feature>
<name>A0A1M4VNJ7_STRHI</name>
<accession>A0A1M4VNJ7</accession>